<protein>
    <submittedName>
        <fullName evidence="3">Helix-turn-helix transcriptional regulator</fullName>
    </submittedName>
</protein>
<dbReference type="SUPFAM" id="SSF47413">
    <property type="entry name" value="lambda repressor-like DNA-binding domains"/>
    <property type="match status" value="1"/>
</dbReference>
<proteinExistence type="predicted"/>
<dbReference type="InterPro" id="IPR010982">
    <property type="entry name" value="Lambda_DNA-bd_dom_sf"/>
</dbReference>
<evidence type="ECO:0000259" key="2">
    <source>
        <dbReference type="PROSITE" id="PS50943"/>
    </source>
</evidence>
<evidence type="ECO:0000313" key="3">
    <source>
        <dbReference type="EMBL" id="GAA0375519.1"/>
    </source>
</evidence>
<reference evidence="3 4" key="1">
    <citation type="journal article" date="2019" name="Int. J. Syst. Evol. Microbiol.">
        <title>The Global Catalogue of Microorganisms (GCM) 10K type strain sequencing project: providing services to taxonomists for standard genome sequencing and annotation.</title>
        <authorList>
            <consortium name="The Broad Institute Genomics Platform"/>
            <consortium name="The Broad Institute Genome Sequencing Center for Infectious Disease"/>
            <person name="Wu L."/>
            <person name="Ma J."/>
        </authorList>
    </citation>
    <scope>NUCLEOTIDE SEQUENCE [LARGE SCALE GENOMIC DNA]</scope>
    <source>
        <strain evidence="3 4">JCM 4565</strain>
    </source>
</reference>
<dbReference type="EMBL" id="BAAABW010000033">
    <property type="protein sequence ID" value="GAA0375519.1"/>
    <property type="molecule type" value="Genomic_DNA"/>
</dbReference>
<dbReference type="SMART" id="SM00530">
    <property type="entry name" value="HTH_XRE"/>
    <property type="match status" value="1"/>
</dbReference>
<feature type="domain" description="HTH cro/C1-type" evidence="2">
    <location>
        <begin position="19"/>
        <end position="70"/>
    </location>
</feature>
<dbReference type="CDD" id="cd00093">
    <property type="entry name" value="HTH_XRE"/>
    <property type="match status" value="1"/>
</dbReference>
<dbReference type="Gene3D" id="1.10.260.40">
    <property type="entry name" value="lambda repressor-like DNA-binding domains"/>
    <property type="match status" value="1"/>
</dbReference>
<accession>A0ABN0XX52</accession>
<dbReference type="Pfam" id="PF13560">
    <property type="entry name" value="HTH_31"/>
    <property type="match status" value="1"/>
</dbReference>
<name>A0ABN0XX52_9ACTN</name>
<dbReference type="RefSeq" id="WP_425573014.1">
    <property type="nucleotide sequence ID" value="NZ_BAAABW010000033.1"/>
</dbReference>
<dbReference type="InterPro" id="IPR043917">
    <property type="entry name" value="DUF5753"/>
</dbReference>
<keyword evidence="4" id="KW-1185">Reference proteome</keyword>
<organism evidence="3 4">
    <name type="scientific">Streptomyces blastmyceticus</name>
    <dbReference type="NCBI Taxonomy" id="68180"/>
    <lineage>
        <taxon>Bacteria</taxon>
        <taxon>Bacillati</taxon>
        <taxon>Actinomycetota</taxon>
        <taxon>Actinomycetes</taxon>
        <taxon>Kitasatosporales</taxon>
        <taxon>Streptomycetaceae</taxon>
        <taxon>Streptomyces</taxon>
    </lineage>
</organism>
<dbReference type="InterPro" id="IPR001387">
    <property type="entry name" value="Cro/C1-type_HTH"/>
</dbReference>
<dbReference type="PROSITE" id="PS50943">
    <property type="entry name" value="HTH_CROC1"/>
    <property type="match status" value="1"/>
</dbReference>
<dbReference type="Proteomes" id="UP001500063">
    <property type="component" value="Unassembled WGS sequence"/>
</dbReference>
<feature type="region of interest" description="Disordered" evidence="1">
    <location>
        <begin position="289"/>
        <end position="311"/>
    </location>
</feature>
<evidence type="ECO:0000313" key="4">
    <source>
        <dbReference type="Proteomes" id="UP001500063"/>
    </source>
</evidence>
<gene>
    <name evidence="3" type="ORF">GCM10010319_62590</name>
</gene>
<comment type="caution">
    <text evidence="3">The sequence shown here is derived from an EMBL/GenBank/DDBJ whole genome shotgun (WGS) entry which is preliminary data.</text>
</comment>
<evidence type="ECO:0000256" key="1">
    <source>
        <dbReference type="SAM" id="MobiDB-lite"/>
    </source>
</evidence>
<sequence length="311" mass="35620">MSEEAQDGPAFYGQEVSCAREHAGVKQPELAEATGYKVPYVSKIENGHTLGSELFAERCDQFFRTSGYFLRLHRRISDAGHPEWFVPYVKLERQAVAIEDYSNTFIKGMLQTPAYAEAVFRAAYPRESAREIKARVESRLARHGVIERADPPRLWVVFHEATLRMIVGSRETMGEQLDYLLGESERPTVTIQVLPNDRTPVAHLPFVLLTPRDDGPTVLYEEIRHHARVDDSASAVAEAQDVYNRLRADALPPWQSQALIRDILKEITTHEHHPGPLPRDMGEVELQRRNRRRLHRVRPQPRSVVRRRPGP</sequence>
<dbReference type="Pfam" id="PF19054">
    <property type="entry name" value="DUF5753"/>
    <property type="match status" value="1"/>
</dbReference>